<dbReference type="NCBIfam" id="TIGR02422">
    <property type="entry name" value="protocat_beta"/>
    <property type="match status" value="1"/>
</dbReference>
<keyword evidence="2 5" id="KW-0223">Dioxygenase</keyword>
<comment type="similarity">
    <text evidence="1">Belongs to the intradiol ring-cleavage dioxygenase family.</text>
</comment>
<dbReference type="InterPro" id="IPR012785">
    <property type="entry name" value="Protocat_dOase_b"/>
</dbReference>
<keyword evidence="3 5" id="KW-0560">Oxidoreductase</keyword>
<dbReference type="AlphaFoldDB" id="A0A537J1Z8"/>
<dbReference type="PANTHER" id="PTHR33711:SF10">
    <property type="entry name" value="INTRADIOL RING-CLEAVAGE DIOXYGENASES DOMAIN-CONTAINING PROTEIN"/>
    <property type="match status" value="1"/>
</dbReference>
<feature type="domain" description="Intradiol ring-cleavage dioxygenases" evidence="4">
    <location>
        <begin position="84"/>
        <end position="112"/>
    </location>
</feature>
<evidence type="ECO:0000256" key="3">
    <source>
        <dbReference type="ARBA" id="ARBA00023002"/>
    </source>
</evidence>
<dbReference type="GO" id="GO:0018578">
    <property type="term" value="F:protocatechuate 3,4-dioxygenase activity"/>
    <property type="evidence" value="ECO:0007669"/>
    <property type="project" value="UniProtKB-EC"/>
</dbReference>
<organism evidence="5 6">
    <name type="scientific">Candidatus Segetimicrobium genomatis</name>
    <dbReference type="NCBI Taxonomy" id="2569760"/>
    <lineage>
        <taxon>Bacteria</taxon>
        <taxon>Bacillati</taxon>
        <taxon>Candidatus Sysuimicrobiota</taxon>
        <taxon>Candidatus Sysuimicrobiia</taxon>
        <taxon>Candidatus Sysuimicrobiales</taxon>
        <taxon>Candidatus Segetimicrobiaceae</taxon>
        <taxon>Candidatus Segetimicrobium</taxon>
    </lineage>
</organism>
<dbReference type="EC" id="1.13.11.3" evidence="5"/>
<evidence type="ECO:0000256" key="2">
    <source>
        <dbReference type="ARBA" id="ARBA00022964"/>
    </source>
</evidence>
<reference evidence="5 6" key="1">
    <citation type="journal article" date="2019" name="Nat. Microbiol.">
        <title>Mediterranean grassland soil C-N compound turnover is dependent on rainfall and depth, and is mediated by genomically divergent microorganisms.</title>
        <authorList>
            <person name="Diamond S."/>
            <person name="Andeer P.F."/>
            <person name="Li Z."/>
            <person name="Crits-Christoph A."/>
            <person name="Burstein D."/>
            <person name="Anantharaman K."/>
            <person name="Lane K.R."/>
            <person name="Thomas B.C."/>
            <person name="Pan C."/>
            <person name="Northen T.R."/>
            <person name="Banfield J.F."/>
        </authorList>
    </citation>
    <scope>NUCLEOTIDE SEQUENCE [LARGE SCALE GENOMIC DNA]</scope>
    <source>
        <strain evidence="5">NP_8</strain>
    </source>
</reference>
<evidence type="ECO:0000259" key="4">
    <source>
        <dbReference type="PROSITE" id="PS00083"/>
    </source>
</evidence>
<dbReference type="GO" id="GO:0019619">
    <property type="term" value="P:3,4-dihydroxybenzoate catabolic process"/>
    <property type="evidence" value="ECO:0007669"/>
    <property type="project" value="InterPro"/>
</dbReference>
<name>A0A537J1Z8_9BACT</name>
<dbReference type="Pfam" id="PF12391">
    <property type="entry name" value="PCDO_beta_N"/>
    <property type="match status" value="1"/>
</dbReference>
<evidence type="ECO:0000313" key="6">
    <source>
        <dbReference type="Proteomes" id="UP000318834"/>
    </source>
</evidence>
<protein>
    <submittedName>
        <fullName evidence="5">Protocatechuate 3,4-dioxygenase subunit beta</fullName>
        <ecNumber evidence="5">1.13.11.3</ecNumber>
    </submittedName>
</protein>
<dbReference type="Pfam" id="PF00775">
    <property type="entry name" value="Dioxygenase_C"/>
    <property type="match status" value="1"/>
</dbReference>
<gene>
    <name evidence="5" type="primary">pcaH</name>
    <name evidence="5" type="ORF">E6H05_00245</name>
</gene>
<evidence type="ECO:0000313" key="5">
    <source>
        <dbReference type="EMBL" id="TMI77352.1"/>
    </source>
</evidence>
<dbReference type="Gene3D" id="2.60.130.10">
    <property type="entry name" value="Aromatic compound dioxygenase"/>
    <property type="match status" value="1"/>
</dbReference>
<accession>A0A537J1Z8</accession>
<dbReference type="PROSITE" id="PS00083">
    <property type="entry name" value="INTRADIOL_DIOXYGENAS"/>
    <property type="match status" value="1"/>
</dbReference>
<dbReference type="InterPro" id="IPR024756">
    <property type="entry name" value="PCDO_beta_N"/>
</dbReference>
<dbReference type="InterPro" id="IPR000627">
    <property type="entry name" value="Intradiol_dOase_C"/>
</dbReference>
<dbReference type="GO" id="GO:0008199">
    <property type="term" value="F:ferric iron binding"/>
    <property type="evidence" value="ECO:0007669"/>
    <property type="project" value="InterPro"/>
</dbReference>
<dbReference type="InterPro" id="IPR050770">
    <property type="entry name" value="Intradiol_RC_Dioxygenase"/>
</dbReference>
<dbReference type="PANTHER" id="PTHR33711">
    <property type="entry name" value="DIOXYGENASE, PUTATIVE (AFU_ORTHOLOGUE AFUA_2G02910)-RELATED"/>
    <property type="match status" value="1"/>
</dbReference>
<sequence length="250" mass="27701">MDGPGRDPSTFPPYLYEAYRATVRRSPKQPLIPLPQTLSEITGPGPAMSAALHQTVQGAVSAEDTDLTTNMGTGTEAMGERIIVTGRVLDEHGAPLVGTLVEIWQTNAAGRYRHRVDQHHAPLDPNFLGYGRCLTDTSGVYRFVTIRPGAYPWQNHPNAWRPAHIHFSLFGPSWVSRLVTQMYFPGDPLQPLDPIFNSVPTDAARVRLVAQYAHDVTQEGYALGFRFDIVLRGPRATPFEPFEAAQRATR</sequence>
<dbReference type="SUPFAM" id="SSF49482">
    <property type="entry name" value="Aromatic compound dioxygenase"/>
    <property type="match status" value="1"/>
</dbReference>
<dbReference type="EMBL" id="VBAP01000003">
    <property type="protein sequence ID" value="TMI77352.1"/>
    <property type="molecule type" value="Genomic_DNA"/>
</dbReference>
<dbReference type="Proteomes" id="UP000318834">
    <property type="component" value="Unassembled WGS sequence"/>
</dbReference>
<comment type="caution">
    <text evidence="5">The sequence shown here is derived from an EMBL/GenBank/DDBJ whole genome shotgun (WGS) entry which is preliminary data.</text>
</comment>
<evidence type="ECO:0000256" key="1">
    <source>
        <dbReference type="ARBA" id="ARBA00007825"/>
    </source>
</evidence>
<proteinExistence type="inferred from homology"/>
<dbReference type="InterPro" id="IPR015889">
    <property type="entry name" value="Intradiol_dOase_core"/>
</dbReference>